<dbReference type="Proteomes" id="UP000799441">
    <property type="component" value="Unassembled WGS sequence"/>
</dbReference>
<sequence>MMQGTPLPHHRHYRHYRHCILKIHTVFYEDAKRRSTRRHRLSWDLPIPTPNLDTGCGTSSLLASRVRFDATLKHHENTCPGCATSIHHSNSTFLAMAASNMQAPTRPPNIFRCGPGFIESWPRNESIKVERNVASPACCGTTLFQLQGAAAPCRFGAPLNE</sequence>
<evidence type="ECO:0000313" key="2">
    <source>
        <dbReference type="Proteomes" id="UP000799441"/>
    </source>
</evidence>
<reference evidence="1" key="1">
    <citation type="journal article" date="2020" name="Stud. Mycol.">
        <title>101 Dothideomycetes genomes: a test case for predicting lifestyles and emergence of pathogens.</title>
        <authorList>
            <person name="Haridas S."/>
            <person name="Albert R."/>
            <person name="Binder M."/>
            <person name="Bloem J."/>
            <person name="Labutti K."/>
            <person name="Salamov A."/>
            <person name="Andreopoulos B."/>
            <person name="Baker S."/>
            <person name="Barry K."/>
            <person name="Bills G."/>
            <person name="Bluhm B."/>
            <person name="Cannon C."/>
            <person name="Castanera R."/>
            <person name="Culley D."/>
            <person name="Daum C."/>
            <person name="Ezra D."/>
            <person name="Gonzalez J."/>
            <person name="Henrissat B."/>
            <person name="Kuo A."/>
            <person name="Liang C."/>
            <person name="Lipzen A."/>
            <person name="Lutzoni F."/>
            <person name="Magnuson J."/>
            <person name="Mondo S."/>
            <person name="Nolan M."/>
            <person name="Ohm R."/>
            <person name="Pangilinan J."/>
            <person name="Park H.-J."/>
            <person name="Ramirez L."/>
            <person name="Alfaro M."/>
            <person name="Sun H."/>
            <person name="Tritt A."/>
            <person name="Yoshinaga Y."/>
            <person name="Zwiers L.-H."/>
            <person name="Turgeon B."/>
            <person name="Goodwin S."/>
            <person name="Spatafora J."/>
            <person name="Crous P."/>
            <person name="Grigoriev I."/>
        </authorList>
    </citation>
    <scope>NUCLEOTIDE SEQUENCE</scope>
    <source>
        <strain evidence="1">CBS 116435</strain>
    </source>
</reference>
<comment type="caution">
    <text evidence="1">The sequence shown here is derived from an EMBL/GenBank/DDBJ whole genome shotgun (WGS) entry which is preliminary data.</text>
</comment>
<name>A0A9P4QBF1_9PEZI</name>
<evidence type="ECO:0000313" key="1">
    <source>
        <dbReference type="EMBL" id="KAF2721582.1"/>
    </source>
</evidence>
<proteinExistence type="predicted"/>
<dbReference type="AlphaFoldDB" id="A0A9P4QBF1"/>
<dbReference type="EMBL" id="MU003789">
    <property type="protein sequence ID" value="KAF2721582.1"/>
    <property type="molecule type" value="Genomic_DNA"/>
</dbReference>
<organism evidence="1 2">
    <name type="scientific">Polychaeton citri CBS 116435</name>
    <dbReference type="NCBI Taxonomy" id="1314669"/>
    <lineage>
        <taxon>Eukaryota</taxon>
        <taxon>Fungi</taxon>
        <taxon>Dikarya</taxon>
        <taxon>Ascomycota</taxon>
        <taxon>Pezizomycotina</taxon>
        <taxon>Dothideomycetes</taxon>
        <taxon>Dothideomycetidae</taxon>
        <taxon>Capnodiales</taxon>
        <taxon>Capnodiaceae</taxon>
        <taxon>Polychaeton</taxon>
    </lineage>
</organism>
<accession>A0A9P4QBF1</accession>
<keyword evidence="2" id="KW-1185">Reference proteome</keyword>
<gene>
    <name evidence="1" type="ORF">K431DRAFT_68801</name>
</gene>
<protein>
    <submittedName>
        <fullName evidence="1">Uncharacterized protein</fullName>
    </submittedName>
</protein>